<feature type="domain" description="Alanine racemase C-terminal" evidence="10">
    <location>
        <begin position="228"/>
        <end position="348"/>
    </location>
</feature>
<protein>
    <recommendedName>
        <fullName evidence="4 7">Alanine racemase</fullName>
        <ecNumber evidence="4 7">5.1.1.1</ecNumber>
    </recommendedName>
</protein>
<dbReference type="RefSeq" id="WP_184504599.1">
    <property type="nucleotide sequence ID" value="NZ_JACHBT010000006.1"/>
</dbReference>
<dbReference type="InterPro" id="IPR001608">
    <property type="entry name" value="Ala_racemase_N"/>
</dbReference>
<evidence type="ECO:0000259" key="10">
    <source>
        <dbReference type="SMART" id="SM01005"/>
    </source>
</evidence>
<dbReference type="SUPFAM" id="SSF51419">
    <property type="entry name" value="PLP-binding barrel"/>
    <property type="match status" value="1"/>
</dbReference>
<evidence type="ECO:0000256" key="3">
    <source>
        <dbReference type="ARBA" id="ARBA00007880"/>
    </source>
</evidence>
<dbReference type="NCBIfam" id="TIGR00492">
    <property type="entry name" value="alr"/>
    <property type="match status" value="1"/>
</dbReference>
<dbReference type="SMART" id="SM01005">
    <property type="entry name" value="Ala_racemase_C"/>
    <property type="match status" value="1"/>
</dbReference>
<evidence type="ECO:0000256" key="9">
    <source>
        <dbReference type="PIRSR" id="PIRSR600821-52"/>
    </source>
</evidence>
<evidence type="ECO:0000313" key="11">
    <source>
        <dbReference type="EMBL" id="MBB6504332.1"/>
    </source>
</evidence>
<comment type="cofactor">
    <cofactor evidence="2 7 8">
        <name>pyridoxal 5'-phosphate</name>
        <dbReference type="ChEBI" id="CHEBI:597326"/>
    </cofactor>
</comment>
<dbReference type="Pfam" id="PF01168">
    <property type="entry name" value="Ala_racemase_N"/>
    <property type="match status" value="1"/>
</dbReference>
<dbReference type="EMBL" id="JACHBT010000006">
    <property type="protein sequence ID" value="MBB6504332.1"/>
    <property type="molecule type" value="Genomic_DNA"/>
</dbReference>
<evidence type="ECO:0000256" key="4">
    <source>
        <dbReference type="ARBA" id="ARBA00013089"/>
    </source>
</evidence>
<dbReference type="PRINTS" id="PR00992">
    <property type="entry name" value="ALARACEMASE"/>
</dbReference>
<dbReference type="UniPathway" id="UPA00042">
    <property type="reaction ID" value="UER00497"/>
</dbReference>
<feature type="active site" description="Proton acceptor; specific for L-alanine" evidence="7">
    <location>
        <position position="249"/>
    </location>
</feature>
<reference evidence="11 12" key="2">
    <citation type="submission" date="2020-08" db="EMBL/GenBank/DDBJ databases">
        <authorList>
            <person name="Partida-Martinez L."/>
            <person name="Huntemann M."/>
            <person name="Clum A."/>
            <person name="Wang J."/>
            <person name="Palaniappan K."/>
            <person name="Ritter S."/>
            <person name="Chen I.-M."/>
            <person name="Stamatis D."/>
            <person name="Reddy T."/>
            <person name="O'Malley R."/>
            <person name="Daum C."/>
            <person name="Shapiro N."/>
            <person name="Ivanova N."/>
            <person name="Kyrpides N."/>
            <person name="Woyke T."/>
        </authorList>
    </citation>
    <scope>NUCLEOTIDE SEQUENCE [LARGE SCALE GENOMIC DNA]</scope>
    <source>
        <strain evidence="11 12">AS3.13</strain>
    </source>
</reference>
<evidence type="ECO:0000256" key="2">
    <source>
        <dbReference type="ARBA" id="ARBA00001933"/>
    </source>
</evidence>
<feature type="active site" description="Proton acceptor; specific for D-alanine" evidence="7">
    <location>
        <position position="36"/>
    </location>
</feature>
<comment type="catalytic activity">
    <reaction evidence="1 7">
        <text>L-alanine = D-alanine</text>
        <dbReference type="Rhea" id="RHEA:20249"/>
        <dbReference type="ChEBI" id="CHEBI:57416"/>
        <dbReference type="ChEBI" id="CHEBI:57972"/>
        <dbReference type="EC" id="5.1.1.1"/>
    </reaction>
</comment>
<dbReference type="InterPro" id="IPR000821">
    <property type="entry name" value="Ala_racemase"/>
</dbReference>
<dbReference type="SUPFAM" id="SSF50621">
    <property type="entry name" value="Alanine racemase C-terminal domain-like"/>
    <property type="match status" value="1"/>
</dbReference>
<comment type="pathway">
    <text evidence="7">Amino-acid biosynthesis; D-alanine biosynthesis; D-alanine from L-alanine: step 1/1.</text>
</comment>
<evidence type="ECO:0000256" key="6">
    <source>
        <dbReference type="ARBA" id="ARBA00023235"/>
    </source>
</evidence>
<dbReference type="GO" id="GO:0005829">
    <property type="term" value="C:cytosol"/>
    <property type="evidence" value="ECO:0007669"/>
    <property type="project" value="TreeGrafter"/>
</dbReference>
<keyword evidence="5 7" id="KW-0663">Pyridoxal phosphate</keyword>
<evidence type="ECO:0000256" key="5">
    <source>
        <dbReference type="ARBA" id="ARBA00022898"/>
    </source>
</evidence>
<feature type="binding site" evidence="7 9">
    <location>
        <position position="132"/>
    </location>
    <ligand>
        <name>substrate</name>
    </ligand>
</feature>
<dbReference type="EC" id="5.1.1.1" evidence="4 7"/>
<evidence type="ECO:0000256" key="8">
    <source>
        <dbReference type="PIRSR" id="PIRSR600821-50"/>
    </source>
</evidence>
<dbReference type="GO" id="GO:0030632">
    <property type="term" value="P:D-alanine biosynthetic process"/>
    <property type="evidence" value="ECO:0007669"/>
    <property type="project" value="UniProtKB-UniRule"/>
</dbReference>
<organism evidence="11 12">
    <name type="scientific">Sphingomonas endophytica</name>
    <dbReference type="NCBI Taxonomy" id="869719"/>
    <lineage>
        <taxon>Bacteria</taxon>
        <taxon>Pseudomonadati</taxon>
        <taxon>Pseudomonadota</taxon>
        <taxon>Alphaproteobacteria</taxon>
        <taxon>Sphingomonadales</taxon>
        <taxon>Sphingomonadaceae</taxon>
        <taxon>Sphingomonas</taxon>
    </lineage>
</organism>
<dbReference type="InterPro" id="IPR020622">
    <property type="entry name" value="Ala_racemase_pyridoxalP-BS"/>
</dbReference>
<dbReference type="Gene3D" id="3.20.20.10">
    <property type="entry name" value="Alanine racemase"/>
    <property type="match status" value="1"/>
</dbReference>
<comment type="caution">
    <text evidence="11">The sequence shown here is derived from an EMBL/GenBank/DDBJ whole genome shotgun (WGS) entry which is preliminary data.</text>
</comment>
<dbReference type="InterPro" id="IPR011079">
    <property type="entry name" value="Ala_racemase_C"/>
</dbReference>
<dbReference type="GO" id="GO:0008784">
    <property type="term" value="F:alanine racemase activity"/>
    <property type="evidence" value="ECO:0007669"/>
    <property type="project" value="UniProtKB-UniRule"/>
</dbReference>
<dbReference type="PANTHER" id="PTHR30511:SF0">
    <property type="entry name" value="ALANINE RACEMASE, CATABOLIC-RELATED"/>
    <property type="match status" value="1"/>
</dbReference>
<keyword evidence="6 7" id="KW-0413">Isomerase</keyword>
<accession>A0A7X0MM62</accession>
<feature type="binding site" evidence="7 9">
    <location>
        <position position="297"/>
    </location>
    <ligand>
        <name>substrate</name>
    </ligand>
</feature>
<dbReference type="InterPro" id="IPR029066">
    <property type="entry name" value="PLP-binding_barrel"/>
</dbReference>
<gene>
    <name evidence="11" type="ORF">F4693_001302</name>
</gene>
<reference evidence="11 12" key="1">
    <citation type="submission" date="2020-08" db="EMBL/GenBank/DDBJ databases">
        <title>The Agave Microbiome: Exploring the role of microbial communities in plant adaptations to desert environments.</title>
        <authorList>
            <person name="Partida-Martinez L.P."/>
        </authorList>
    </citation>
    <scope>NUCLEOTIDE SEQUENCE [LARGE SCALE GENOMIC DNA]</scope>
    <source>
        <strain evidence="11 12">AS3.13</strain>
    </source>
</reference>
<dbReference type="Pfam" id="PF00842">
    <property type="entry name" value="Ala_racemase_C"/>
    <property type="match status" value="1"/>
</dbReference>
<dbReference type="AlphaFoldDB" id="A0A7X0MM62"/>
<evidence type="ECO:0000256" key="1">
    <source>
        <dbReference type="ARBA" id="ARBA00000316"/>
    </source>
</evidence>
<sequence length="348" mass="36248">MSHRPNRLYLSSDALVANWRALARLSGAAACGAAVKADGYGLGAREVVPRLLDAGCRDLFVASWAEAAAIADLIVGRDATIAVLHGLREADLPLADLPGVRPVLSTAAQIVRWRLVAPGQPCDVMVDTGMNRLGIGEAEIAGGLLDGLAIDTLLSHLACADEPGHALNETQRARFAALAGRTAATRMSLANSAGIALGAGYHFDLTRPGLALYGGVPVTGLAGAICPVATIAAEVLQCRTVRAGETVGYNATWRAERDVAVAVVNLGYADGYRRALSSRGCAFAGDTPLPVIGRVSMDLLALDASAAAVREGDWVRFDDDLVHVAAASGVSQYELLTGLADRFERVWS</sequence>
<dbReference type="PROSITE" id="PS00395">
    <property type="entry name" value="ALANINE_RACEMASE"/>
    <property type="match status" value="1"/>
</dbReference>
<dbReference type="InterPro" id="IPR009006">
    <property type="entry name" value="Ala_racemase/Decarboxylase_C"/>
</dbReference>
<comment type="function">
    <text evidence="7">Catalyzes the interconversion of L-alanine and D-alanine. May also act on other amino acids.</text>
</comment>
<feature type="modified residue" description="N6-(pyridoxal phosphate)lysine" evidence="7 8">
    <location>
        <position position="36"/>
    </location>
</feature>
<evidence type="ECO:0000313" key="12">
    <source>
        <dbReference type="Proteomes" id="UP000522313"/>
    </source>
</evidence>
<proteinExistence type="inferred from homology"/>
<comment type="similarity">
    <text evidence="3 7">Belongs to the alanine racemase family.</text>
</comment>
<evidence type="ECO:0000256" key="7">
    <source>
        <dbReference type="HAMAP-Rule" id="MF_01201"/>
    </source>
</evidence>
<dbReference type="GO" id="GO:0030170">
    <property type="term" value="F:pyridoxal phosphate binding"/>
    <property type="evidence" value="ECO:0007669"/>
    <property type="project" value="UniProtKB-UniRule"/>
</dbReference>
<dbReference type="PANTHER" id="PTHR30511">
    <property type="entry name" value="ALANINE RACEMASE"/>
    <property type="match status" value="1"/>
</dbReference>
<dbReference type="Gene3D" id="2.40.37.10">
    <property type="entry name" value="Lyase, Ornithine Decarboxylase, Chain A, domain 1"/>
    <property type="match status" value="1"/>
</dbReference>
<name>A0A7X0MM62_9SPHN</name>
<dbReference type="Proteomes" id="UP000522313">
    <property type="component" value="Unassembled WGS sequence"/>
</dbReference>
<dbReference type="HAMAP" id="MF_01201">
    <property type="entry name" value="Ala_racemase"/>
    <property type="match status" value="1"/>
</dbReference>